<dbReference type="InterPro" id="IPR011050">
    <property type="entry name" value="Pectin_lyase_fold/virulence"/>
</dbReference>
<dbReference type="PANTHER" id="PTHR36453">
    <property type="entry name" value="SECRETED PROTEIN-RELATED"/>
    <property type="match status" value="1"/>
</dbReference>
<dbReference type="STRING" id="1642647.PSM36_1386"/>
<accession>A0A1R3T4I8</accession>
<dbReference type="InterPro" id="IPR006626">
    <property type="entry name" value="PbH1"/>
</dbReference>
<protein>
    <submittedName>
        <fullName evidence="4">Uncharacterized protein</fullName>
    </submittedName>
</protein>
<dbReference type="AlphaFoldDB" id="A0A1R3T4I8"/>
<dbReference type="Pfam" id="PF21231">
    <property type="entry name" value="GH141_M"/>
    <property type="match status" value="1"/>
</dbReference>
<dbReference type="SMART" id="SM00710">
    <property type="entry name" value="PbH1"/>
    <property type="match status" value="8"/>
</dbReference>
<reference evidence="4 5" key="1">
    <citation type="submission" date="2016-08" db="EMBL/GenBank/DDBJ databases">
        <authorList>
            <person name="Seilhamer J.J."/>
        </authorList>
    </citation>
    <scope>NUCLEOTIDE SEQUENCE [LARGE SCALE GENOMIC DNA]</scope>
    <source>
        <strain evidence="4">M3/6</strain>
    </source>
</reference>
<feature type="signal peptide" evidence="1">
    <location>
        <begin position="1"/>
        <end position="18"/>
    </location>
</feature>
<dbReference type="KEGG" id="psac:PSM36_1386"/>
<sequence>MRKIFIFILIMISNSSLIYSQIYVSNAGNDSYNGSKDRPFKSIKKAMTTASNYRSGNQKEIKIILASGEYILDAPIEINPALWRGTNNLVVEGEKENMPVIKGSVSAGKFTKRAGNFWTLDLSTFLRNNKVAVQQIFVNGKRATLARTPNIDNLYTTLKTEEVKDKPNKKSNHTVYLTPEQWNTFSAAKNKKYILAAFNHQWNRTRAHIKNSSNTTKSIQLETSLFADWTKLGMASQFYFENDKSFLDAPGEWFIDDKNILYYVPRAGEVFSSTTVEIPLLGELLKIEGTTGNKVRNIAFKNISFQHTNRIMPAHGDMPAQAASPTSAAITLNFSENVSFDNCEIGNVSNNAIWIRKGCNNVKVINSYIHDLGVGGIKIGDIVPPANSKFETSNTIVENNIITRGGFELPTGIGVTVFHSGSNSISHNEISYFYYSGVSVGWVWGYRNSVAKNNKIIYNHIHHLGFSQLSDLGGIYTLGPSPGTEISNNVIHDVFSNDFRGWGIYLDEGSSDILIENNLVYNCKSAGFHQHYGKNNIVRNNIFANQVNSQLEVSRKEEHNSFTFTNNIVYFTTGKLSDRTGWDIANFIADKNIYWNPRQQDVKFYNSSITQWKNKNKKDIHSYVMDPLFRNPEAKDFTFKSTTNISKINFKPFDYRKAGVTDSNNWKKADL</sequence>
<evidence type="ECO:0000313" key="5">
    <source>
        <dbReference type="Proteomes" id="UP000187464"/>
    </source>
</evidence>
<dbReference type="SUPFAM" id="SSF51126">
    <property type="entry name" value="Pectin lyase-like"/>
    <property type="match status" value="1"/>
</dbReference>
<keyword evidence="5" id="KW-1185">Reference proteome</keyword>
<dbReference type="PANTHER" id="PTHR36453:SF1">
    <property type="entry name" value="RIGHT HANDED BETA HELIX DOMAIN-CONTAINING PROTEIN"/>
    <property type="match status" value="1"/>
</dbReference>
<feature type="domain" description="GH141-like insertion" evidence="3">
    <location>
        <begin position="115"/>
        <end position="266"/>
    </location>
</feature>
<dbReference type="InterPro" id="IPR012334">
    <property type="entry name" value="Pectin_lyas_fold"/>
</dbReference>
<dbReference type="Proteomes" id="UP000187464">
    <property type="component" value="Chromosome I"/>
</dbReference>
<evidence type="ECO:0000313" key="4">
    <source>
        <dbReference type="EMBL" id="SCD20208.1"/>
    </source>
</evidence>
<evidence type="ECO:0000259" key="2">
    <source>
        <dbReference type="Pfam" id="PF13229"/>
    </source>
</evidence>
<dbReference type="EMBL" id="LT605205">
    <property type="protein sequence ID" value="SCD20208.1"/>
    <property type="molecule type" value="Genomic_DNA"/>
</dbReference>
<feature type="chain" id="PRO_5012639083" evidence="1">
    <location>
        <begin position="19"/>
        <end position="671"/>
    </location>
</feature>
<dbReference type="Pfam" id="PF13229">
    <property type="entry name" value="Beta_helix"/>
    <property type="match status" value="1"/>
</dbReference>
<keyword evidence="1" id="KW-0732">Signal</keyword>
<dbReference type="NCBIfam" id="TIGR03804">
    <property type="entry name" value="para_beta_helix"/>
    <property type="match status" value="1"/>
</dbReference>
<dbReference type="RefSeq" id="WP_076930066.1">
    <property type="nucleotide sequence ID" value="NZ_LT605205.1"/>
</dbReference>
<dbReference type="InterPro" id="IPR022441">
    <property type="entry name" value="Para_beta_helix_rpt-2"/>
</dbReference>
<dbReference type="InterPro" id="IPR048482">
    <property type="entry name" value="GH141_ins"/>
</dbReference>
<dbReference type="InterPro" id="IPR039448">
    <property type="entry name" value="Beta_helix"/>
</dbReference>
<name>A0A1R3T4I8_9BACT</name>
<gene>
    <name evidence="4" type="ORF">PSM36_1386</name>
</gene>
<evidence type="ECO:0000259" key="3">
    <source>
        <dbReference type="Pfam" id="PF21231"/>
    </source>
</evidence>
<feature type="domain" description="Right handed beta helix" evidence="2">
    <location>
        <begin position="459"/>
        <end position="569"/>
    </location>
</feature>
<proteinExistence type="predicted"/>
<organism evidence="4 5">
    <name type="scientific">Proteiniphilum saccharofermentans</name>
    <dbReference type="NCBI Taxonomy" id="1642647"/>
    <lineage>
        <taxon>Bacteria</taxon>
        <taxon>Pseudomonadati</taxon>
        <taxon>Bacteroidota</taxon>
        <taxon>Bacteroidia</taxon>
        <taxon>Bacteroidales</taxon>
        <taxon>Dysgonomonadaceae</taxon>
        <taxon>Proteiniphilum</taxon>
    </lineage>
</organism>
<dbReference type="Gene3D" id="2.160.20.10">
    <property type="entry name" value="Single-stranded right-handed beta-helix, Pectin lyase-like"/>
    <property type="match status" value="2"/>
</dbReference>
<evidence type="ECO:0000256" key="1">
    <source>
        <dbReference type="SAM" id="SignalP"/>
    </source>
</evidence>